<gene>
    <name evidence="1" type="ORF">F2Q68_00013800</name>
</gene>
<proteinExistence type="predicted"/>
<comment type="caution">
    <text evidence="1">The sequence shown here is derived from an EMBL/GenBank/DDBJ whole genome shotgun (WGS) entry which is preliminary data.</text>
</comment>
<dbReference type="Proteomes" id="UP000712281">
    <property type="component" value="Unassembled WGS sequence"/>
</dbReference>
<evidence type="ECO:0000313" key="1">
    <source>
        <dbReference type="EMBL" id="KAF2554880.1"/>
    </source>
</evidence>
<sequence>MIMMFASAFALPFALPAVSNIMEIKTIALKLLVTLETIGASLNAWQVTCTVVLSLASLGIVVGEIASGTAVGAGTGLVVSGAGMGCVDCTGG</sequence>
<protein>
    <submittedName>
        <fullName evidence="1">Uncharacterized protein</fullName>
    </submittedName>
</protein>
<evidence type="ECO:0000313" key="2">
    <source>
        <dbReference type="Proteomes" id="UP000712281"/>
    </source>
</evidence>
<reference evidence="1" key="1">
    <citation type="submission" date="2019-12" db="EMBL/GenBank/DDBJ databases">
        <title>Genome sequencing and annotation of Brassica cretica.</title>
        <authorList>
            <person name="Studholme D.J."/>
            <person name="Sarris P.F."/>
        </authorList>
    </citation>
    <scope>NUCLEOTIDE SEQUENCE</scope>
    <source>
        <strain evidence="1">PFS-001/15</strain>
        <tissue evidence="1">Leaf</tissue>
    </source>
</reference>
<organism evidence="1 2">
    <name type="scientific">Brassica cretica</name>
    <name type="common">Mustard</name>
    <dbReference type="NCBI Taxonomy" id="69181"/>
    <lineage>
        <taxon>Eukaryota</taxon>
        <taxon>Viridiplantae</taxon>
        <taxon>Streptophyta</taxon>
        <taxon>Embryophyta</taxon>
        <taxon>Tracheophyta</taxon>
        <taxon>Spermatophyta</taxon>
        <taxon>Magnoliopsida</taxon>
        <taxon>eudicotyledons</taxon>
        <taxon>Gunneridae</taxon>
        <taxon>Pentapetalae</taxon>
        <taxon>rosids</taxon>
        <taxon>malvids</taxon>
        <taxon>Brassicales</taxon>
        <taxon>Brassicaceae</taxon>
        <taxon>Brassiceae</taxon>
        <taxon>Brassica</taxon>
    </lineage>
</organism>
<name>A0A8S9HCP3_BRACR</name>
<accession>A0A8S9HCP3</accession>
<dbReference type="AlphaFoldDB" id="A0A8S9HCP3"/>
<dbReference type="EMBL" id="QGKW02001940">
    <property type="protein sequence ID" value="KAF2554880.1"/>
    <property type="molecule type" value="Genomic_DNA"/>
</dbReference>